<dbReference type="AlphaFoldDB" id="A0A4Z2EAM1"/>
<proteinExistence type="predicted"/>
<reference evidence="1 2" key="1">
    <citation type="submission" date="2019-03" db="EMBL/GenBank/DDBJ databases">
        <title>First draft genome of Liparis tanakae, snailfish: a comprehensive survey of snailfish specific genes.</title>
        <authorList>
            <person name="Kim W."/>
            <person name="Song I."/>
            <person name="Jeong J.-H."/>
            <person name="Kim D."/>
            <person name="Kim S."/>
            <person name="Ryu S."/>
            <person name="Song J.Y."/>
            <person name="Lee S.K."/>
        </authorList>
    </citation>
    <scope>NUCLEOTIDE SEQUENCE [LARGE SCALE GENOMIC DNA]</scope>
    <source>
        <tissue evidence="1">Muscle</tissue>
    </source>
</reference>
<protein>
    <submittedName>
        <fullName evidence="1">Uncharacterized protein</fullName>
    </submittedName>
</protein>
<accession>A0A4Z2EAM1</accession>
<organism evidence="1 2">
    <name type="scientific">Liparis tanakae</name>
    <name type="common">Tanaka's snailfish</name>
    <dbReference type="NCBI Taxonomy" id="230148"/>
    <lineage>
        <taxon>Eukaryota</taxon>
        <taxon>Metazoa</taxon>
        <taxon>Chordata</taxon>
        <taxon>Craniata</taxon>
        <taxon>Vertebrata</taxon>
        <taxon>Euteleostomi</taxon>
        <taxon>Actinopterygii</taxon>
        <taxon>Neopterygii</taxon>
        <taxon>Teleostei</taxon>
        <taxon>Neoteleostei</taxon>
        <taxon>Acanthomorphata</taxon>
        <taxon>Eupercaria</taxon>
        <taxon>Perciformes</taxon>
        <taxon>Cottioidei</taxon>
        <taxon>Cottales</taxon>
        <taxon>Liparidae</taxon>
        <taxon>Liparis</taxon>
    </lineage>
</organism>
<gene>
    <name evidence="1" type="ORF">EYF80_063999</name>
</gene>
<dbReference type="Proteomes" id="UP000314294">
    <property type="component" value="Unassembled WGS sequence"/>
</dbReference>
<name>A0A4Z2EAM1_9TELE</name>
<sequence>MSSLLVVEKLRESLLLLAPPVVTGRHYTDLRTAELRAQPTVTLGFKIFKERRERVREQQPLVHEVSPGFSCTS</sequence>
<evidence type="ECO:0000313" key="1">
    <source>
        <dbReference type="EMBL" id="TNN25869.1"/>
    </source>
</evidence>
<evidence type="ECO:0000313" key="2">
    <source>
        <dbReference type="Proteomes" id="UP000314294"/>
    </source>
</evidence>
<comment type="caution">
    <text evidence="1">The sequence shown here is derived from an EMBL/GenBank/DDBJ whole genome shotgun (WGS) entry which is preliminary data.</text>
</comment>
<keyword evidence="2" id="KW-1185">Reference proteome</keyword>
<dbReference type="EMBL" id="SRLO01011466">
    <property type="protein sequence ID" value="TNN25869.1"/>
    <property type="molecule type" value="Genomic_DNA"/>
</dbReference>